<feature type="compositionally biased region" description="Basic and acidic residues" evidence="2">
    <location>
        <begin position="1669"/>
        <end position="1695"/>
    </location>
</feature>
<accession>A0ABY7DYQ0</accession>
<feature type="region of interest" description="Disordered" evidence="2">
    <location>
        <begin position="1311"/>
        <end position="1389"/>
    </location>
</feature>
<feature type="region of interest" description="Disordered" evidence="2">
    <location>
        <begin position="627"/>
        <end position="654"/>
    </location>
</feature>
<dbReference type="PANTHER" id="PTHR14164">
    <property type="entry name" value="PERICENTRIOLAR MATERIAL 1-RELATED"/>
    <property type="match status" value="1"/>
</dbReference>
<feature type="compositionally biased region" description="Polar residues" evidence="2">
    <location>
        <begin position="1632"/>
        <end position="1649"/>
    </location>
</feature>
<feature type="compositionally biased region" description="Polar residues" evidence="2">
    <location>
        <begin position="727"/>
        <end position="741"/>
    </location>
</feature>
<feature type="compositionally biased region" description="Basic and acidic residues" evidence="2">
    <location>
        <begin position="1918"/>
        <end position="1936"/>
    </location>
</feature>
<feature type="compositionally biased region" description="Basic and acidic residues" evidence="2">
    <location>
        <begin position="714"/>
        <end position="726"/>
    </location>
</feature>
<dbReference type="EMBL" id="CP111014">
    <property type="protein sequence ID" value="WAR00056.1"/>
    <property type="molecule type" value="Genomic_DNA"/>
</dbReference>
<evidence type="ECO:0000256" key="1">
    <source>
        <dbReference type="SAM" id="Coils"/>
    </source>
</evidence>
<dbReference type="Pfam" id="PF15717">
    <property type="entry name" value="PCM1_C"/>
    <property type="match status" value="1"/>
</dbReference>
<feature type="region of interest" description="Disordered" evidence="2">
    <location>
        <begin position="2036"/>
        <end position="2055"/>
    </location>
</feature>
<feature type="compositionally biased region" description="Basic and acidic residues" evidence="2">
    <location>
        <begin position="786"/>
        <end position="801"/>
    </location>
</feature>
<feature type="region of interest" description="Disordered" evidence="2">
    <location>
        <begin position="692"/>
        <end position="801"/>
    </location>
</feature>
<keyword evidence="1" id="KW-0175">Coiled coil</keyword>
<feature type="region of interest" description="Disordered" evidence="2">
    <location>
        <begin position="20"/>
        <end position="130"/>
    </location>
</feature>
<dbReference type="InterPro" id="IPR024138">
    <property type="entry name" value="Pericentriolar_Pcm1"/>
</dbReference>
<feature type="region of interest" description="Disordered" evidence="2">
    <location>
        <begin position="507"/>
        <end position="581"/>
    </location>
</feature>
<feature type="compositionally biased region" description="Basic and acidic residues" evidence="2">
    <location>
        <begin position="192"/>
        <end position="205"/>
    </location>
</feature>
<feature type="region of interest" description="Disordered" evidence="2">
    <location>
        <begin position="1859"/>
        <end position="1957"/>
    </location>
</feature>
<protein>
    <submittedName>
        <fullName evidence="4">PCM1-like protein</fullName>
    </submittedName>
</protein>
<proteinExistence type="predicted"/>
<feature type="compositionally biased region" description="Acidic residues" evidence="2">
    <location>
        <begin position="834"/>
        <end position="844"/>
    </location>
</feature>
<name>A0ABY7DYQ0_MYAAR</name>
<evidence type="ECO:0000313" key="4">
    <source>
        <dbReference type="EMBL" id="WAR00056.1"/>
    </source>
</evidence>
<feature type="compositionally biased region" description="Polar residues" evidence="2">
    <location>
        <begin position="300"/>
        <end position="314"/>
    </location>
</feature>
<feature type="compositionally biased region" description="Polar residues" evidence="2">
    <location>
        <begin position="1699"/>
        <end position="1716"/>
    </location>
</feature>
<feature type="compositionally biased region" description="Low complexity" evidence="2">
    <location>
        <begin position="518"/>
        <end position="537"/>
    </location>
</feature>
<feature type="region of interest" description="Disordered" evidence="2">
    <location>
        <begin position="897"/>
        <end position="997"/>
    </location>
</feature>
<feature type="compositionally biased region" description="Basic and acidic residues" evidence="2">
    <location>
        <begin position="153"/>
        <end position="170"/>
    </location>
</feature>
<feature type="compositionally biased region" description="Low complexity" evidence="2">
    <location>
        <begin position="754"/>
        <end position="776"/>
    </location>
</feature>
<feature type="compositionally biased region" description="Acidic residues" evidence="2">
    <location>
        <begin position="1056"/>
        <end position="1065"/>
    </location>
</feature>
<organism evidence="4 5">
    <name type="scientific">Mya arenaria</name>
    <name type="common">Soft-shell clam</name>
    <dbReference type="NCBI Taxonomy" id="6604"/>
    <lineage>
        <taxon>Eukaryota</taxon>
        <taxon>Metazoa</taxon>
        <taxon>Spiralia</taxon>
        <taxon>Lophotrochozoa</taxon>
        <taxon>Mollusca</taxon>
        <taxon>Bivalvia</taxon>
        <taxon>Autobranchia</taxon>
        <taxon>Heteroconchia</taxon>
        <taxon>Euheterodonta</taxon>
        <taxon>Imparidentia</taxon>
        <taxon>Neoheterodontei</taxon>
        <taxon>Myida</taxon>
        <taxon>Myoidea</taxon>
        <taxon>Myidae</taxon>
        <taxon>Mya</taxon>
    </lineage>
</organism>
<feature type="region of interest" description="Disordered" evidence="2">
    <location>
        <begin position="816"/>
        <end position="880"/>
    </location>
</feature>
<feature type="compositionally biased region" description="Acidic residues" evidence="2">
    <location>
        <begin position="1892"/>
        <end position="1909"/>
    </location>
</feature>
<feature type="coiled-coil region" evidence="1">
    <location>
        <begin position="1219"/>
        <end position="1246"/>
    </location>
</feature>
<evidence type="ECO:0000259" key="3">
    <source>
        <dbReference type="Pfam" id="PF15717"/>
    </source>
</evidence>
<keyword evidence="5" id="KW-1185">Reference proteome</keyword>
<feature type="compositionally biased region" description="Acidic residues" evidence="2">
    <location>
        <begin position="347"/>
        <end position="358"/>
    </location>
</feature>
<feature type="region of interest" description="Disordered" evidence="2">
    <location>
        <begin position="142"/>
        <end position="224"/>
    </location>
</feature>
<feature type="domain" description="Pericentriolar material 1 protein C-terminal" evidence="3">
    <location>
        <begin position="1484"/>
        <end position="1854"/>
    </location>
</feature>
<gene>
    <name evidence="4" type="ORF">MAR_024428</name>
</gene>
<feature type="compositionally biased region" description="Low complexity" evidence="2">
    <location>
        <begin position="206"/>
        <end position="218"/>
    </location>
</feature>
<dbReference type="InterPro" id="IPR031446">
    <property type="entry name" value="PCM1_C"/>
</dbReference>
<feature type="compositionally biased region" description="Acidic residues" evidence="2">
    <location>
        <begin position="1859"/>
        <end position="1868"/>
    </location>
</feature>
<feature type="region of interest" description="Disordered" evidence="2">
    <location>
        <begin position="1023"/>
        <end position="1160"/>
    </location>
</feature>
<feature type="compositionally biased region" description="Polar residues" evidence="2">
    <location>
        <begin position="922"/>
        <end position="951"/>
    </location>
</feature>
<feature type="region of interest" description="Disordered" evidence="2">
    <location>
        <begin position="1401"/>
        <end position="1435"/>
    </location>
</feature>
<feature type="compositionally biased region" description="Basic and acidic residues" evidence="2">
    <location>
        <begin position="962"/>
        <end position="980"/>
    </location>
</feature>
<evidence type="ECO:0000313" key="5">
    <source>
        <dbReference type="Proteomes" id="UP001164746"/>
    </source>
</evidence>
<sequence>MAEQILFRFACQTTKILIMASGGRNTKNPKTSASEPRQRSSWQRTTSMSDRDDNVSLNSFTNDLRPNNWDFSDWRPSGSQDQTKRRKKGNPEWEREQSLIVESPPPSERKHGTPRTFPRTKMTPTTPTSQRLALENLRQQMTFSDQEDGVSTDGDRERNNERNLLRRRENVGSNNRQAERDDPPLSRPVPNQRDDRNNRNNKQNEAKAAAAASASASSDKVDSSQIVSRLMQIRDYIKQASSMMDTLRKSGDPPGMREEVNRLQKLMDHLKEQEREYTSLLQTILSVHDGPDVNGISREMTPNQADGLDDTTSVDLDVQSEVSDREERSISASSRPRIEDHLGLTSDNDEEEDEEDIVENGAPSESSNNSSTMDDTVIANRGLPVDYEELAAVSGQNQETVETLVALRQQQELLQKLVDQQEQMRALRSRQAALLSLQQEAEAKLASTRQKSNEARAMSNALDQAAIGMTSTVDALTSADNNTGRPSDPDLFDIRQQLQYLRNELKTQDQNHQQPETQPSQRKNQPNQKKSQPKQQRAASQETRLKNVPPPRPPSPKLADRPTRQAPPAQEEFSVPLVQRSDEMTQDQLAGKLQELQNKKGRMDDMLRELQSLRANPAFTLNNAARSGVQPPVSQPQGAMAAPDPVSQSTESTENLTNGVLEMLDARQKLQKLNEVKGRLSQLKSLVHFYQQAGPDGRPGEEEDQSSIPAYREYGTEHEVSRDRSTSEPSRQGVRPQQVNIPVQIVEQLDSDENNGSSSSSSSSSTDGESESQMSSLGPWGDDPEIQEKVRSERKLKAAKDKLKHLQSLVSMVQTTPGMADGLSDNLAELAASLEDDGEMEEGEDRNNATLGEREPPALDQEDRDTYYQTKMEEQLEELEDLRNEKDRLLSLQSQLQTLHHRFKQSEEDKQTQDSGDDSRPKSPTNEESINQEPNPSTGQQNTQGPISSNEEVYYKMRNQRMMREELREKKKQLESIMKKDRNKKQYYRNQDNQSDTVSYSTELFGANASVDQTMATWGGSTVDNMESITEDGAGQDNNEDDEEDDAYPIDGILQVEEEEEENQSDNETYTIEDDVRQRRKARTVPKGDNTEGGPATRKGNKANQSFPRSMTKGGARAKEVWTKPTDFNKWSRSGRKSRQENYQSAEEIVQEAEENPRSKSVIKDLQRQLEETNRLCQSLLAEQQSGQLARQAAAGFGSHSQLSDFQQQLQQQQLMMSLNQCYQQINLQQAEMQNMQRQVQALMFQQSDSADLEGGLSGDVRTRSMSSLYSPLLPRQSPSLLLPPDPFSFNSPYMHMSPMVDPRLLRRASDMEQTGRGEISDSGERQRRLSRNSRTDSYTQKSKRKSQSQSPQQTSSSQVRSKGPVQELYEEGVEEEEEENQFSPDRQKFEDYLARKKREFMERNKLQDKSPKPTKDTGQRSSFSGLNSDQYRPGLSAGISGAGYMEDGRSVVSSVQSSVAAVSQANQADRLDIARESDEDPGEMSLFETLRETIYSEVATLISQNENRPHYLIELFRELQLLTTDYLRQRVLYDIKDVVSKYLVEDNAVSAPPPSWLTSTAQNYNTAELTPSESIVTSDDEEVKMKLKQKVAANLVAKERERNLGNQVSRSLLRSGSMKNDKYDYQEQAEVASSVSTPSNSYWESPFNQDSLGETAIHLDKERLTAQKDQLKERSRGEQSRNEQSRVREERLTDLGEVSSSAMDQGDESSVNSDTVPYPRIDTQQLDQQIKSIMTEVIPVIKEHMDNMCSPQLLAYIKRLVLSLTRQYDGGQEFARFFHRQLGSILQDSLAKYEGRKMRECGEDLLVDMSEVLFNELAFFRLMQDLDDPLITEKMKKAQALDSEARDDELANEIEICDAEDKDDETESPYKGVQIQLAPSETKPYTRIGSDEDDESATDESQSNEDPSETAVSITARRTDRCMDEVEGDGARGDSTDTGAGPSQEEEGPIPAPVTPTQVTLIDQGRDADQGASNGKTEEAELMNGDILNGDMEVITMDDLPPALNVMSSEELQCKLLNEEQANSVVAAMSEVMEGQEELAGDPQFLKEPDEASG</sequence>
<feature type="compositionally biased region" description="Polar residues" evidence="2">
    <location>
        <begin position="363"/>
        <end position="374"/>
    </location>
</feature>
<feature type="region of interest" description="Disordered" evidence="2">
    <location>
        <begin position="297"/>
        <end position="375"/>
    </location>
</feature>
<feature type="compositionally biased region" description="Acidic residues" evidence="2">
    <location>
        <begin position="1369"/>
        <end position="1381"/>
    </location>
</feature>
<evidence type="ECO:0000256" key="2">
    <source>
        <dbReference type="SAM" id="MobiDB-lite"/>
    </source>
</evidence>
<feature type="compositionally biased region" description="Polar residues" evidence="2">
    <location>
        <begin position="1420"/>
        <end position="1431"/>
    </location>
</feature>
<feature type="compositionally biased region" description="Acidic residues" evidence="2">
    <location>
        <begin position="1038"/>
        <end position="1048"/>
    </location>
</feature>
<feature type="compositionally biased region" description="Basic and acidic residues" evidence="2">
    <location>
        <begin position="1311"/>
        <end position="1328"/>
    </location>
</feature>
<feature type="compositionally biased region" description="Basic and acidic residues" evidence="2">
    <location>
        <begin position="1401"/>
        <end position="1419"/>
    </location>
</feature>
<feature type="coiled-coil region" evidence="1">
    <location>
        <begin position="404"/>
        <end position="458"/>
    </location>
</feature>
<feature type="coiled-coil region" evidence="1">
    <location>
        <begin position="256"/>
        <end position="283"/>
    </location>
</feature>
<dbReference type="PANTHER" id="PTHR14164:SF12">
    <property type="entry name" value="PERICENTRIOLAR MATERIAL 1 PROTEIN"/>
    <property type="match status" value="1"/>
</dbReference>
<feature type="compositionally biased region" description="Basic and acidic residues" evidence="2">
    <location>
        <begin position="904"/>
        <end position="921"/>
    </location>
</feature>
<feature type="compositionally biased region" description="Polar residues" evidence="2">
    <location>
        <begin position="23"/>
        <end position="48"/>
    </location>
</feature>
<feature type="compositionally biased region" description="Polar residues" evidence="2">
    <location>
        <begin position="988"/>
        <end position="997"/>
    </location>
</feature>
<reference evidence="4" key="1">
    <citation type="submission" date="2022-11" db="EMBL/GenBank/DDBJ databases">
        <title>Centuries of genome instability and evolution in soft-shell clam transmissible cancer (bioRxiv).</title>
        <authorList>
            <person name="Hart S.F.M."/>
            <person name="Yonemitsu M.A."/>
            <person name="Giersch R.M."/>
            <person name="Beal B.F."/>
            <person name="Arriagada G."/>
            <person name="Davis B.W."/>
            <person name="Ostrander E.A."/>
            <person name="Goff S.P."/>
            <person name="Metzger M.J."/>
        </authorList>
    </citation>
    <scope>NUCLEOTIDE SEQUENCE</scope>
    <source>
        <strain evidence="4">MELC-2E11</strain>
        <tissue evidence="4">Siphon/mantle</tissue>
    </source>
</reference>
<feature type="compositionally biased region" description="Polar residues" evidence="2">
    <location>
        <begin position="55"/>
        <end position="65"/>
    </location>
</feature>
<feature type="region of interest" description="Disordered" evidence="2">
    <location>
        <begin position="1669"/>
        <end position="1719"/>
    </location>
</feature>
<dbReference type="Proteomes" id="UP001164746">
    <property type="component" value="Chromosome 3"/>
</dbReference>
<feature type="compositionally biased region" description="Basic and acidic residues" evidence="2">
    <location>
        <begin position="2046"/>
        <end position="2055"/>
    </location>
</feature>
<feature type="region of interest" description="Disordered" evidence="2">
    <location>
        <begin position="1630"/>
        <end position="1649"/>
    </location>
</feature>
<feature type="compositionally biased region" description="Low complexity" evidence="2">
    <location>
        <begin position="1348"/>
        <end position="1362"/>
    </location>
</feature>